<dbReference type="PANTHER" id="PTHR22926:SF3">
    <property type="entry name" value="UNDECAPRENYL-PHOSPHATE ALPHA-N-ACETYLGLUCOSAMINYL 1-PHOSPHATE TRANSFERASE"/>
    <property type="match status" value="1"/>
</dbReference>
<comment type="subcellular location">
    <subcellularLocation>
        <location evidence="1">Cell membrane</location>
        <topology evidence="1">Multi-pass membrane protein</topology>
    </subcellularLocation>
</comment>
<organism evidence="9 10">
    <name type="scientific">Candidatus Onthomorpha intestinigallinarum</name>
    <dbReference type="NCBI Taxonomy" id="2840880"/>
    <lineage>
        <taxon>Bacteria</taxon>
        <taxon>Pseudomonadati</taxon>
        <taxon>Bacteroidota</taxon>
        <taxon>Bacteroidia</taxon>
        <taxon>Bacteroidales</taxon>
        <taxon>Candidatus Onthomorpha</taxon>
    </lineage>
</organism>
<evidence type="ECO:0000313" key="9">
    <source>
        <dbReference type="EMBL" id="HIW87057.1"/>
    </source>
</evidence>
<reference evidence="9" key="1">
    <citation type="journal article" date="2021" name="PeerJ">
        <title>Extensive microbial diversity within the chicken gut microbiome revealed by metagenomics and culture.</title>
        <authorList>
            <person name="Gilroy R."/>
            <person name="Ravi A."/>
            <person name="Getino M."/>
            <person name="Pursley I."/>
            <person name="Horton D.L."/>
            <person name="Alikhan N.F."/>
            <person name="Baker D."/>
            <person name="Gharbi K."/>
            <person name="Hall N."/>
            <person name="Watson M."/>
            <person name="Adriaenssens E.M."/>
            <person name="Foster-Nyarko E."/>
            <person name="Jarju S."/>
            <person name="Secka A."/>
            <person name="Antonio M."/>
            <person name="Oren A."/>
            <person name="Chaudhuri R.R."/>
            <person name="La Ragione R."/>
            <person name="Hildebrand F."/>
            <person name="Pallen M.J."/>
        </authorList>
    </citation>
    <scope>NUCLEOTIDE SEQUENCE</scope>
    <source>
        <strain evidence="9">Gambia16-930</strain>
    </source>
</reference>
<evidence type="ECO:0000256" key="8">
    <source>
        <dbReference type="SAM" id="Phobius"/>
    </source>
</evidence>
<dbReference type="GO" id="GO:0009103">
    <property type="term" value="P:lipopolysaccharide biosynthetic process"/>
    <property type="evidence" value="ECO:0007669"/>
    <property type="project" value="TreeGrafter"/>
</dbReference>
<feature type="transmembrane region" description="Helical" evidence="8">
    <location>
        <begin position="104"/>
        <end position="130"/>
    </location>
</feature>
<feature type="transmembrane region" description="Helical" evidence="8">
    <location>
        <begin position="196"/>
        <end position="215"/>
    </location>
</feature>
<keyword evidence="2" id="KW-1003">Cell membrane</keyword>
<dbReference type="GO" id="GO:0044038">
    <property type="term" value="P:cell wall macromolecule biosynthetic process"/>
    <property type="evidence" value="ECO:0007669"/>
    <property type="project" value="TreeGrafter"/>
</dbReference>
<protein>
    <submittedName>
        <fullName evidence="9">Undecaprenyl/decaprenyl-phosphate alpha-N-acetylglucosaminyl 1-phosphate transferase</fullName>
    </submittedName>
</protein>
<dbReference type="GO" id="GO:0046872">
    <property type="term" value="F:metal ion binding"/>
    <property type="evidence" value="ECO:0007669"/>
    <property type="project" value="UniProtKB-KW"/>
</dbReference>
<dbReference type="InterPro" id="IPR000715">
    <property type="entry name" value="Glycosyl_transferase_4"/>
</dbReference>
<accession>A0A9D1UGL2</accession>
<evidence type="ECO:0000256" key="6">
    <source>
        <dbReference type="ARBA" id="ARBA00023136"/>
    </source>
</evidence>
<name>A0A9D1UGL2_9BACT</name>
<keyword evidence="3 9" id="KW-0808">Transferase</keyword>
<dbReference type="CDD" id="cd06853">
    <property type="entry name" value="GT_WecA_like"/>
    <property type="match status" value="1"/>
</dbReference>
<keyword evidence="5 8" id="KW-1133">Transmembrane helix</keyword>
<keyword evidence="6 8" id="KW-0472">Membrane</keyword>
<feature type="transmembrane region" description="Helical" evidence="8">
    <location>
        <begin position="222"/>
        <end position="242"/>
    </location>
</feature>
<dbReference type="GO" id="GO:0016780">
    <property type="term" value="F:phosphotransferase activity, for other substituted phosphate groups"/>
    <property type="evidence" value="ECO:0007669"/>
    <property type="project" value="InterPro"/>
</dbReference>
<keyword evidence="4 8" id="KW-0812">Transmembrane</keyword>
<feature type="transmembrane region" description="Helical" evidence="8">
    <location>
        <begin position="6"/>
        <end position="22"/>
    </location>
</feature>
<dbReference type="Pfam" id="PF00953">
    <property type="entry name" value="Glycos_transf_4"/>
    <property type="match status" value="1"/>
</dbReference>
<evidence type="ECO:0000256" key="2">
    <source>
        <dbReference type="ARBA" id="ARBA00022475"/>
    </source>
</evidence>
<gene>
    <name evidence="9" type="ORF">IAC47_02135</name>
</gene>
<comment type="cofactor">
    <cofactor evidence="7">
        <name>Mg(2+)</name>
        <dbReference type="ChEBI" id="CHEBI:18420"/>
    </cofactor>
</comment>
<reference evidence="9" key="2">
    <citation type="submission" date="2021-04" db="EMBL/GenBank/DDBJ databases">
        <authorList>
            <person name="Gilroy R."/>
        </authorList>
    </citation>
    <scope>NUCLEOTIDE SEQUENCE</scope>
    <source>
        <strain evidence="9">Gambia16-930</strain>
    </source>
</reference>
<feature type="binding site" evidence="7">
    <location>
        <position position="226"/>
    </location>
    <ligand>
        <name>Mg(2+)</name>
        <dbReference type="ChEBI" id="CHEBI:18420"/>
    </ligand>
</feature>
<dbReference type="PANTHER" id="PTHR22926">
    <property type="entry name" value="PHOSPHO-N-ACETYLMURAMOYL-PENTAPEPTIDE-TRANSFERASE"/>
    <property type="match status" value="1"/>
</dbReference>
<dbReference type="Proteomes" id="UP000824267">
    <property type="component" value="Unassembled WGS sequence"/>
</dbReference>
<feature type="transmembrane region" description="Helical" evidence="8">
    <location>
        <begin position="43"/>
        <end position="63"/>
    </location>
</feature>
<evidence type="ECO:0000256" key="1">
    <source>
        <dbReference type="ARBA" id="ARBA00004651"/>
    </source>
</evidence>
<feature type="transmembrane region" description="Helical" evidence="8">
    <location>
        <begin position="340"/>
        <end position="359"/>
    </location>
</feature>
<sequence length="370" mass="42216">MILSVSFVVAFLISFLCMPPFIRLMEKYRILDKSGGRKIHKGYTAHMGGLVIFLAFAFSFALFATKDPYLTNIWEIVSFILLFALVVFMGIRDDMNDLSPRVKLLIEIIVGFLFCYMGIRIHGLYGLFGIEELPEWLSYILTISFIIVVANAYNLIDGIDGQAGTQALSVFFFLLLYGLFVVGLDIKETELFASSSFWIIVDVAMCGAIMGFLFYNWQPAKVFMGDTGSLFIGFMIAIRLIVSMDYNGIEPSTLFKMPVKSNILVFVMFFFLPLADTLRVFISRVRRGKSPFSADKIHIHHLLLRTGYTHKKTTIITMSIQIVVTIISIIAALFLEDIYYIAYIVVMWFVFVLGLRYFIKKKLTKIKENL</sequence>
<evidence type="ECO:0000256" key="5">
    <source>
        <dbReference type="ARBA" id="ARBA00022989"/>
    </source>
</evidence>
<dbReference type="EMBL" id="DXGG01000071">
    <property type="protein sequence ID" value="HIW87057.1"/>
    <property type="molecule type" value="Genomic_DNA"/>
</dbReference>
<comment type="caution">
    <text evidence="9">The sequence shown here is derived from an EMBL/GenBank/DDBJ whole genome shotgun (WGS) entry which is preliminary data.</text>
</comment>
<evidence type="ECO:0000256" key="3">
    <source>
        <dbReference type="ARBA" id="ARBA00022679"/>
    </source>
</evidence>
<keyword evidence="7" id="KW-0479">Metal-binding</keyword>
<dbReference type="AlphaFoldDB" id="A0A9D1UGL2"/>
<evidence type="ECO:0000256" key="7">
    <source>
        <dbReference type="PIRSR" id="PIRSR600715-1"/>
    </source>
</evidence>
<dbReference type="GO" id="GO:0005886">
    <property type="term" value="C:plasma membrane"/>
    <property type="evidence" value="ECO:0007669"/>
    <property type="project" value="UniProtKB-SubCell"/>
</dbReference>
<proteinExistence type="predicted"/>
<feature type="transmembrane region" description="Helical" evidence="8">
    <location>
        <begin position="136"/>
        <end position="155"/>
    </location>
</feature>
<evidence type="ECO:0000313" key="10">
    <source>
        <dbReference type="Proteomes" id="UP000824267"/>
    </source>
</evidence>
<feature type="transmembrane region" description="Helical" evidence="8">
    <location>
        <begin position="167"/>
        <end position="184"/>
    </location>
</feature>
<feature type="transmembrane region" description="Helical" evidence="8">
    <location>
        <begin position="69"/>
        <end position="92"/>
    </location>
</feature>
<feature type="binding site" evidence="7">
    <location>
        <position position="154"/>
    </location>
    <ligand>
        <name>Mg(2+)</name>
        <dbReference type="ChEBI" id="CHEBI:18420"/>
    </ligand>
</feature>
<dbReference type="GO" id="GO:0071555">
    <property type="term" value="P:cell wall organization"/>
    <property type="evidence" value="ECO:0007669"/>
    <property type="project" value="TreeGrafter"/>
</dbReference>
<keyword evidence="7" id="KW-0460">Magnesium</keyword>
<evidence type="ECO:0000256" key="4">
    <source>
        <dbReference type="ARBA" id="ARBA00022692"/>
    </source>
</evidence>
<feature type="transmembrane region" description="Helical" evidence="8">
    <location>
        <begin position="262"/>
        <end position="282"/>
    </location>
</feature>
<feature type="transmembrane region" description="Helical" evidence="8">
    <location>
        <begin position="315"/>
        <end position="334"/>
    </location>
</feature>